<keyword evidence="8" id="KW-1185">Reference proteome</keyword>
<dbReference type="GO" id="GO:0008483">
    <property type="term" value="F:transaminase activity"/>
    <property type="evidence" value="ECO:0007669"/>
    <property type="project" value="UniProtKB-KW"/>
</dbReference>
<dbReference type="CDD" id="cd00609">
    <property type="entry name" value="AAT_like"/>
    <property type="match status" value="1"/>
</dbReference>
<keyword evidence="2" id="KW-0663">Pyridoxal phosphate</keyword>
<dbReference type="GO" id="GO:0003677">
    <property type="term" value="F:DNA binding"/>
    <property type="evidence" value="ECO:0007669"/>
    <property type="project" value="UniProtKB-KW"/>
</dbReference>
<keyword evidence="7" id="KW-0808">Transferase</keyword>
<name>A0A844CMP2_9RHOB</name>
<evidence type="ECO:0000313" key="8">
    <source>
        <dbReference type="Proteomes" id="UP000564704"/>
    </source>
</evidence>
<evidence type="ECO:0000256" key="1">
    <source>
        <dbReference type="ARBA" id="ARBA00005384"/>
    </source>
</evidence>
<keyword evidence="4" id="KW-0238">DNA-binding</keyword>
<dbReference type="Proteomes" id="UP000564704">
    <property type="component" value="Unassembled WGS sequence"/>
</dbReference>
<comment type="caution">
    <text evidence="7">The sequence shown here is derived from an EMBL/GenBank/DDBJ whole genome shotgun (WGS) entry which is preliminary data.</text>
</comment>
<sequence length="494" mass="56124">MVQRLSIDRSRSSGLRDQLVSQISRLIFDGLMAPGLKLSSCRELARELDISINTVVSAYRKLEEQQLIEARPRSGYFVKSHPGTRLDAKAGGHRQSDRRAPIGEKLNKLRRAEDIDTISRPNDWYTYDYPFVCNQIDESAFPVAEWRECTRLAMNRKDLKIWSADGLYEDSAELIEQVSQRILPRRGIFEPSDSILITLGTQNGLFITSLLFGGRDRIAAMEDPGYPDARKILRTNFGALRFQPVDDEGMIVDERLRDVDLVFITPNRQVPTTVTMSERRRHALLEAAEAYDFYIVEDDYECDVDYRHSSPLPLQSLDDTGRLIYLGSLSKGLSPGLRLGYLTAPPEFIESARDCRGMMLRHPPMILQHTAAMFIRLGYYDGLLHRTRQDYEQRWHLANKALRERLPGLLKSGEFGGTNFILADDETGLHAKAIAHAALKRGVIVEPITPCFSDRAQGERFFRLGVSSIHRDRIEDGIARLCDVIGDLRLLDQG</sequence>
<dbReference type="OrthoDB" id="9808770at2"/>
<dbReference type="InterPro" id="IPR000524">
    <property type="entry name" value="Tscrpt_reg_HTH_GntR"/>
</dbReference>
<dbReference type="InterPro" id="IPR036390">
    <property type="entry name" value="WH_DNA-bd_sf"/>
</dbReference>
<evidence type="ECO:0000256" key="3">
    <source>
        <dbReference type="ARBA" id="ARBA00023015"/>
    </source>
</evidence>
<dbReference type="Pfam" id="PF00392">
    <property type="entry name" value="GntR"/>
    <property type="match status" value="1"/>
</dbReference>
<dbReference type="InterPro" id="IPR051446">
    <property type="entry name" value="HTH_trans_reg/aminotransferase"/>
</dbReference>
<evidence type="ECO:0000313" key="7">
    <source>
        <dbReference type="EMBL" id="MRU15892.1"/>
    </source>
</evidence>
<dbReference type="Pfam" id="PF00155">
    <property type="entry name" value="Aminotran_1_2"/>
    <property type="match status" value="1"/>
</dbReference>
<gene>
    <name evidence="7" type="ORF">FDP25_10690</name>
</gene>
<evidence type="ECO:0000256" key="4">
    <source>
        <dbReference type="ARBA" id="ARBA00023125"/>
    </source>
</evidence>
<dbReference type="AlphaFoldDB" id="A0A844CMP2"/>
<evidence type="ECO:0000256" key="2">
    <source>
        <dbReference type="ARBA" id="ARBA00022898"/>
    </source>
</evidence>
<evidence type="ECO:0000259" key="6">
    <source>
        <dbReference type="PROSITE" id="PS50949"/>
    </source>
</evidence>
<dbReference type="InterPro" id="IPR015421">
    <property type="entry name" value="PyrdxlP-dep_Trfase_major"/>
</dbReference>
<keyword evidence="3" id="KW-0805">Transcription regulation</keyword>
<proteinExistence type="inferred from homology"/>
<dbReference type="SMART" id="SM00345">
    <property type="entry name" value="HTH_GNTR"/>
    <property type="match status" value="1"/>
</dbReference>
<evidence type="ECO:0000256" key="5">
    <source>
        <dbReference type="ARBA" id="ARBA00023163"/>
    </source>
</evidence>
<keyword evidence="5" id="KW-0804">Transcription</keyword>
<dbReference type="SUPFAM" id="SSF53383">
    <property type="entry name" value="PLP-dependent transferases"/>
    <property type="match status" value="1"/>
</dbReference>
<dbReference type="PANTHER" id="PTHR46577">
    <property type="entry name" value="HTH-TYPE TRANSCRIPTIONAL REGULATORY PROTEIN GABR"/>
    <property type="match status" value="1"/>
</dbReference>
<dbReference type="CDD" id="cd07377">
    <property type="entry name" value="WHTH_GntR"/>
    <property type="match status" value="1"/>
</dbReference>
<dbReference type="PANTHER" id="PTHR46577:SF1">
    <property type="entry name" value="HTH-TYPE TRANSCRIPTIONAL REGULATORY PROTEIN GABR"/>
    <property type="match status" value="1"/>
</dbReference>
<organism evidence="7 8">
    <name type="scientific">Roseovarius bejariae</name>
    <dbReference type="NCBI Taxonomy" id="2576383"/>
    <lineage>
        <taxon>Bacteria</taxon>
        <taxon>Pseudomonadati</taxon>
        <taxon>Pseudomonadota</taxon>
        <taxon>Alphaproteobacteria</taxon>
        <taxon>Rhodobacterales</taxon>
        <taxon>Roseobacteraceae</taxon>
        <taxon>Roseovarius</taxon>
    </lineage>
</organism>
<dbReference type="EMBL" id="SZWE01000001">
    <property type="protein sequence ID" value="MRU15892.1"/>
    <property type="molecule type" value="Genomic_DNA"/>
</dbReference>
<accession>A0A844CMP2</accession>
<dbReference type="InterPro" id="IPR004839">
    <property type="entry name" value="Aminotransferase_I/II_large"/>
</dbReference>
<dbReference type="GO" id="GO:0030170">
    <property type="term" value="F:pyridoxal phosphate binding"/>
    <property type="evidence" value="ECO:0007669"/>
    <property type="project" value="InterPro"/>
</dbReference>
<dbReference type="Gene3D" id="1.10.10.10">
    <property type="entry name" value="Winged helix-like DNA-binding domain superfamily/Winged helix DNA-binding domain"/>
    <property type="match status" value="1"/>
</dbReference>
<dbReference type="InterPro" id="IPR036388">
    <property type="entry name" value="WH-like_DNA-bd_sf"/>
</dbReference>
<keyword evidence="7" id="KW-0032">Aminotransferase</keyword>
<dbReference type="SUPFAM" id="SSF46785">
    <property type="entry name" value="Winged helix' DNA-binding domain"/>
    <property type="match status" value="1"/>
</dbReference>
<dbReference type="GO" id="GO:0003700">
    <property type="term" value="F:DNA-binding transcription factor activity"/>
    <property type="evidence" value="ECO:0007669"/>
    <property type="project" value="InterPro"/>
</dbReference>
<feature type="domain" description="HTH gntR-type" evidence="6">
    <location>
        <begin position="13"/>
        <end position="81"/>
    </location>
</feature>
<dbReference type="Gene3D" id="3.40.640.10">
    <property type="entry name" value="Type I PLP-dependent aspartate aminotransferase-like (Major domain)"/>
    <property type="match status" value="1"/>
</dbReference>
<protein>
    <submittedName>
        <fullName evidence="7">PLP-dependent aminotransferase family protein</fullName>
    </submittedName>
</protein>
<dbReference type="InterPro" id="IPR015424">
    <property type="entry name" value="PyrdxlP-dep_Trfase"/>
</dbReference>
<reference evidence="7 8" key="1">
    <citation type="submission" date="2019-05" db="EMBL/GenBank/DDBJ databases">
        <title>Roseovarius bejariae sp. nov., a moderately halophylic bacterium isolated from a saline soil in Rambla Salada (Murcia).</title>
        <authorList>
            <person name="Castro D.J."/>
            <person name="Gomez-Altuve A."/>
            <person name="Reina J.C."/>
            <person name="Rodriguez M."/>
            <person name="Sampedro I."/>
            <person name="Llamas I."/>
            <person name="Martinez-Checa F."/>
        </authorList>
    </citation>
    <scope>NUCLEOTIDE SEQUENCE [LARGE SCALE GENOMIC DNA]</scope>
    <source>
        <strain evidence="7 8">A21</strain>
    </source>
</reference>
<comment type="similarity">
    <text evidence="1">In the C-terminal section; belongs to the class-I pyridoxal-phosphate-dependent aminotransferase family.</text>
</comment>
<dbReference type="PROSITE" id="PS50949">
    <property type="entry name" value="HTH_GNTR"/>
    <property type="match status" value="1"/>
</dbReference>